<keyword evidence="3" id="KW-1185">Reference proteome</keyword>
<dbReference type="AlphaFoldDB" id="A0A2T5V5R4"/>
<dbReference type="Proteomes" id="UP000244081">
    <property type="component" value="Unassembled WGS sequence"/>
</dbReference>
<dbReference type="EMBL" id="QAYG01000008">
    <property type="protein sequence ID" value="PTW59107.1"/>
    <property type="molecule type" value="Genomic_DNA"/>
</dbReference>
<evidence type="ECO:0000256" key="1">
    <source>
        <dbReference type="SAM" id="SignalP"/>
    </source>
</evidence>
<feature type="signal peptide" evidence="1">
    <location>
        <begin position="1"/>
        <end position="18"/>
    </location>
</feature>
<evidence type="ECO:0008006" key="4">
    <source>
        <dbReference type="Google" id="ProtNLM"/>
    </source>
</evidence>
<keyword evidence="1" id="KW-0732">Signal</keyword>
<reference evidence="2 3" key="1">
    <citation type="submission" date="2018-04" db="EMBL/GenBank/DDBJ databases">
        <title>Genomic Encyclopedia of Archaeal and Bacterial Type Strains, Phase II (KMG-II): from individual species to whole genera.</title>
        <authorList>
            <person name="Goeker M."/>
        </authorList>
    </citation>
    <scope>NUCLEOTIDE SEQUENCE [LARGE SCALE GENOMIC DNA]</scope>
    <source>
        <strain evidence="2 3">DSM 23382</strain>
    </source>
</reference>
<name>A0A2T5V5R4_9HYPH</name>
<evidence type="ECO:0000313" key="2">
    <source>
        <dbReference type="EMBL" id="PTW59107.1"/>
    </source>
</evidence>
<accession>A0A2T5V5R4</accession>
<dbReference type="PROSITE" id="PS51257">
    <property type="entry name" value="PROKAR_LIPOPROTEIN"/>
    <property type="match status" value="1"/>
</dbReference>
<feature type="chain" id="PRO_5015431488" description="Lipoprotein" evidence="1">
    <location>
        <begin position="19"/>
        <end position="152"/>
    </location>
</feature>
<proteinExistence type="predicted"/>
<evidence type="ECO:0000313" key="3">
    <source>
        <dbReference type="Proteomes" id="UP000244081"/>
    </source>
</evidence>
<sequence>MSTRFVMLAILISTGLAACVSNGAGVNGRLATPQQSSYPEIVAAFVDQCVKADGASNASAGSTLYRIKTFDESCEMTVNTDSDDDTVIADLLTKELKRADPRFARLPNGMLGAAWTIGKVAKWSSKTGTPLVALGRSSARDPLLIRRFGKSL</sequence>
<organism evidence="2 3">
    <name type="scientific">Breoghania corrubedonensis</name>
    <dbReference type="NCBI Taxonomy" id="665038"/>
    <lineage>
        <taxon>Bacteria</taxon>
        <taxon>Pseudomonadati</taxon>
        <taxon>Pseudomonadota</taxon>
        <taxon>Alphaproteobacteria</taxon>
        <taxon>Hyphomicrobiales</taxon>
        <taxon>Stappiaceae</taxon>
        <taxon>Breoghania</taxon>
    </lineage>
</organism>
<gene>
    <name evidence="2" type="ORF">C8N35_108144</name>
</gene>
<protein>
    <recommendedName>
        <fullName evidence="4">Lipoprotein</fullName>
    </recommendedName>
</protein>
<comment type="caution">
    <text evidence="2">The sequence shown here is derived from an EMBL/GenBank/DDBJ whole genome shotgun (WGS) entry which is preliminary data.</text>
</comment>